<dbReference type="PANTHER" id="PTHR42954:SF2">
    <property type="entry name" value="FE(2+) TRANSPORT PROTEIN A"/>
    <property type="match status" value="1"/>
</dbReference>
<dbReference type="InterPro" id="IPR052713">
    <property type="entry name" value="FeoA"/>
</dbReference>
<evidence type="ECO:0000313" key="3">
    <source>
        <dbReference type="EMBL" id="SUZ74012.1"/>
    </source>
</evidence>
<name>A0A381Q3W4_9ZZZZ</name>
<dbReference type="InterPro" id="IPR038157">
    <property type="entry name" value="FeoA_core_dom"/>
</dbReference>
<reference evidence="3" key="1">
    <citation type="submission" date="2018-05" db="EMBL/GenBank/DDBJ databases">
        <authorList>
            <person name="Lanie J.A."/>
            <person name="Ng W.-L."/>
            <person name="Kazmierczak K.M."/>
            <person name="Andrzejewski T.M."/>
            <person name="Davidsen T.M."/>
            <person name="Wayne K.J."/>
            <person name="Tettelin H."/>
            <person name="Glass J.I."/>
            <person name="Rusch D."/>
            <person name="Podicherti R."/>
            <person name="Tsui H.-C.T."/>
            <person name="Winkler M.E."/>
        </authorList>
    </citation>
    <scope>NUCLEOTIDE SEQUENCE</scope>
</reference>
<evidence type="ECO:0000259" key="2">
    <source>
        <dbReference type="SMART" id="SM00899"/>
    </source>
</evidence>
<accession>A0A381Q3W4</accession>
<dbReference type="SUPFAM" id="SSF50037">
    <property type="entry name" value="C-terminal domain of transcriptional repressors"/>
    <property type="match status" value="1"/>
</dbReference>
<dbReference type="AlphaFoldDB" id="A0A381Q3W4"/>
<gene>
    <name evidence="3" type="ORF">METZ01_LOCUS26866</name>
</gene>
<keyword evidence="1" id="KW-0408">Iron</keyword>
<feature type="domain" description="Ferrous iron transporter FeoA-like" evidence="2">
    <location>
        <begin position="1"/>
        <end position="73"/>
    </location>
</feature>
<dbReference type="InterPro" id="IPR007167">
    <property type="entry name" value="Fe-transptr_FeoA-like"/>
</dbReference>
<dbReference type="Gene3D" id="2.30.30.90">
    <property type="match status" value="1"/>
</dbReference>
<dbReference type="InterPro" id="IPR008988">
    <property type="entry name" value="Transcriptional_repressor_C"/>
</dbReference>
<dbReference type="Pfam" id="PF04023">
    <property type="entry name" value="FeoA"/>
    <property type="match status" value="1"/>
</dbReference>
<dbReference type="GO" id="GO:0046914">
    <property type="term" value="F:transition metal ion binding"/>
    <property type="evidence" value="ECO:0007669"/>
    <property type="project" value="InterPro"/>
</dbReference>
<evidence type="ECO:0000256" key="1">
    <source>
        <dbReference type="ARBA" id="ARBA00023004"/>
    </source>
</evidence>
<protein>
    <recommendedName>
        <fullName evidence="2">Ferrous iron transporter FeoA-like domain-containing protein</fullName>
    </recommendedName>
</protein>
<proteinExistence type="predicted"/>
<dbReference type="EMBL" id="UINC01001197">
    <property type="protein sequence ID" value="SUZ74012.1"/>
    <property type="molecule type" value="Genomic_DNA"/>
</dbReference>
<organism evidence="3">
    <name type="scientific">marine metagenome</name>
    <dbReference type="NCBI Taxonomy" id="408172"/>
    <lineage>
        <taxon>unclassified sequences</taxon>
        <taxon>metagenomes</taxon>
        <taxon>ecological metagenomes</taxon>
    </lineage>
</organism>
<dbReference type="PANTHER" id="PTHR42954">
    <property type="entry name" value="FE(2+) TRANSPORT PROTEIN A"/>
    <property type="match status" value="1"/>
</dbReference>
<sequence>MSILDLLPSQTGIIVSLGGAPEFQARLIEMGFRAGIKVRLVQKMPFQGPVQLRIQNGMISLRYDDASKIKVEIHE</sequence>
<dbReference type="SMART" id="SM00899">
    <property type="entry name" value="FeoA"/>
    <property type="match status" value="1"/>
</dbReference>